<protein>
    <submittedName>
        <fullName evidence="1">Uncharacterized protein</fullName>
    </submittedName>
</protein>
<dbReference type="Proteomes" id="UP000276133">
    <property type="component" value="Unassembled WGS sequence"/>
</dbReference>
<dbReference type="EMBL" id="REGN01007339">
    <property type="protein sequence ID" value="RNA06574.1"/>
    <property type="molecule type" value="Genomic_DNA"/>
</dbReference>
<accession>A0A3M7Q5X0</accession>
<reference evidence="1 2" key="1">
    <citation type="journal article" date="2018" name="Sci. Rep.">
        <title>Genomic signatures of local adaptation to the degree of environmental predictability in rotifers.</title>
        <authorList>
            <person name="Franch-Gras L."/>
            <person name="Hahn C."/>
            <person name="Garcia-Roger E.M."/>
            <person name="Carmona M.J."/>
            <person name="Serra M."/>
            <person name="Gomez A."/>
        </authorList>
    </citation>
    <scope>NUCLEOTIDE SEQUENCE [LARGE SCALE GENOMIC DNA]</scope>
    <source>
        <strain evidence="1">HYR1</strain>
    </source>
</reference>
<sequence>MITKLQQNCHFEFWYNKQKQNIFGDEKKIKYKSLIYSCGLCGARWVWLICLIGSEKKEKKKKEIEKKKKINLKFKCNGDVVYVAYESVNPLREDPDLSQNFTVKFEIVLFTDQKNNKIGFVTDTRRVRVDNNLF</sequence>
<evidence type="ECO:0000313" key="1">
    <source>
        <dbReference type="EMBL" id="RNA06574.1"/>
    </source>
</evidence>
<proteinExistence type="predicted"/>
<gene>
    <name evidence="1" type="ORF">BpHYR1_007457</name>
</gene>
<organism evidence="1 2">
    <name type="scientific">Brachionus plicatilis</name>
    <name type="common">Marine rotifer</name>
    <name type="synonym">Brachionus muelleri</name>
    <dbReference type="NCBI Taxonomy" id="10195"/>
    <lineage>
        <taxon>Eukaryota</taxon>
        <taxon>Metazoa</taxon>
        <taxon>Spiralia</taxon>
        <taxon>Gnathifera</taxon>
        <taxon>Rotifera</taxon>
        <taxon>Eurotatoria</taxon>
        <taxon>Monogononta</taxon>
        <taxon>Pseudotrocha</taxon>
        <taxon>Ploima</taxon>
        <taxon>Brachionidae</taxon>
        <taxon>Brachionus</taxon>
    </lineage>
</organism>
<evidence type="ECO:0000313" key="2">
    <source>
        <dbReference type="Proteomes" id="UP000276133"/>
    </source>
</evidence>
<comment type="caution">
    <text evidence="1">The sequence shown here is derived from an EMBL/GenBank/DDBJ whole genome shotgun (WGS) entry which is preliminary data.</text>
</comment>
<keyword evidence="2" id="KW-1185">Reference proteome</keyword>
<name>A0A3M7Q5X0_BRAPC</name>
<dbReference type="AlphaFoldDB" id="A0A3M7Q5X0"/>